<feature type="compositionally biased region" description="Basic and acidic residues" evidence="1">
    <location>
        <begin position="101"/>
        <end position="118"/>
    </location>
</feature>
<accession>A0A2B7WGS5</accession>
<evidence type="ECO:0000256" key="1">
    <source>
        <dbReference type="SAM" id="MobiDB-lite"/>
    </source>
</evidence>
<keyword evidence="3" id="KW-1185">Reference proteome</keyword>
<feature type="compositionally biased region" description="Low complexity" evidence="1">
    <location>
        <begin position="17"/>
        <end position="30"/>
    </location>
</feature>
<gene>
    <name evidence="2" type="ORF">AJ80_09910</name>
</gene>
<comment type="caution">
    <text evidence="2">The sequence shown here is derived from an EMBL/GenBank/DDBJ whole genome shotgun (WGS) entry which is preliminary data.</text>
</comment>
<feature type="region of interest" description="Disordered" evidence="1">
    <location>
        <begin position="1"/>
        <end position="50"/>
    </location>
</feature>
<dbReference type="Proteomes" id="UP000224634">
    <property type="component" value="Unassembled WGS sequence"/>
</dbReference>
<evidence type="ECO:0000313" key="2">
    <source>
        <dbReference type="EMBL" id="PGG95812.1"/>
    </source>
</evidence>
<protein>
    <submittedName>
        <fullName evidence="2">Uncharacterized protein</fullName>
    </submittedName>
</protein>
<feature type="region of interest" description="Disordered" evidence="1">
    <location>
        <begin position="95"/>
        <end position="127"/>
    </location>
</feature>
<feature type="compositionally biased region" description="Basic and acidic residues" evidence="1">
    <location>
        <begin position="159"/>
        <end position="180"/>
    </location>
</feature>
<feature type="region of interest" description="Disordered" evidence="1">
    <location>
        <begin position="159"/>
        <end position="188"/>
    </location>
</feature>
<name>A0A2B7WGS5_POLH7</name>
<sequence length="203" mass="21763">MLRARIKPVSSSSRIGTTAAAPALAQPALTIGGDNVHEEVGDDDDEEDTEDLLSSFLPHLFPDETPPCLGDPGKSLVYESMVWGDVRVRVPDYPAAAQEGEGDKGCEGRETPQEEQRQEGGGGGGEGYNVEAGRRLFAHYLWGGGLVVAEGIERAEKALERRRDDDGDGLGKRGEEIGEGKEEEDDAMLWRVRGESVLEVGAG</sequence>
<organism evidence="2 3">
    <name type="scientific">Polytolypa hystricis (strain UAMH7299)</name>
    <dbReference type="NCBI Taxonomy" id="1447883"/>
    <lineage>
        <taxon>Eukaryota</taxon>
        <taxon>Fungi</taxon>
        <taxon>Dikarya</taxon>
        <taxon>Ascomycota</taxon>
        <taxon>Pezizomycotina</taxon>
        <taxon>Eurotiomycetes</taxon>
        <taxon>Eurotiomycetidae</taxon>
        <taxon>Onygenales</taxon>
        <taxon>Onygenales incertae sedis</taxon>
        <taxon>Polytolypa</taxon>
    </lineage>
</organism>
<dbReference type="STRING" id="1447883.A0A2B7WGS5"/>
<evidence type="ECO:0000313" key="3">
    <source>
        <dbReference type="Proteomes" id="UP000224634"/>
    </source>
</evidence>
<dbReference type="AlphaFoldDB" id="A0A2B7WGS5"/>
<reference evidence="2 3" key="1">
    <citation type="submission" date="2017-10" db="EMBL/GenBank/DDBJ databases">
        <title>Comparative genomics in systemic dimorphic fungi from Ajellomycetaceae.</title>
        <authorList>
            <person name="Munoz J.F."/>
            <person name="Mcewen J.G."/>
            <person name="Clay O.K."/>
            <person name="Cuomo C.A."/>
        </authorList>
    </citation>
    <scope>NUCLEOTIDE SEQUENCE [LARGE SCALE GENOMIC DNA]</scope>
    <source>
        <strain evidence="2 3">UAMH7299</strain>
    </source>
</reference>
<proteinExistence type="predicted"/>
<feature type="compositionally biased region" description="Acidic residues" evidence="1">
    <location>
        <begin position="40"/>
        <end position="50"/>
    </location>
</feature>
<dbReference type="EMBL" id="PDNA01000400">
    <property type="protein sequence ID" value="PGG95812.1"/>
    <property type="molecule type" value="Genomic_DNA"/>
</dbReference>
<dbReference type="OrthoDB" id="2106152at2759"/>